<dbReference type="RefSeq" id="WP_201348644.1">
    <property type="nucleotide sequence ID" value="NZ_AP014546.1"/>
</dbReference>
<dbReference type="KEGG" id="njp:NEJAP_3646"/>
<gene>
    <name evidence="1" type="ORF">NEJAP_3646</name>
</gene>
<protein>
    <recommendedName>
        <fullName evidence="3">Methylase</fullName>
    </recommendedName>
</protein>
<accession>A0A7R6PFF6</accession>
<dbReference type="InterPro" id="IPR029063">
    <property type="entry name" value="SAM-dependent_MTases_sf"/>
</dbReference>
<evidence type="ECO:0000313" key="1">
    <source>
        <dbReference type="EMBL" id="BBB31584.1"/>
    </source>
</evidence>
<evidence type="ECO:0000313" key="2">
    <source>
        <dbReference type="Proteomes" id="UP000595332"/>
    </source>
</evidence>
<dbReference type="PANTHER" id="PTHR20974">
    <property type="entry name" value="UPF0585 PROTEIN CG18661"/>
    <property type="match status" value="1"/>
</dbReference>
<dbReference type="Proteomes" id="UP000595332">
    <property type="component" value="Chromosome"/>
</dbReference>
<dbReference type="Gene3D" id="3.40.50.150">
    <property type="entry name" value="Vaccinia Virus protein VP39"/>
    <property type="match status" value="1"/>
</dbReference>
<dbReference type="EMBL" id="AP014546">
    <property type="protein sequence ID" value="BBB31584.1"/>
    <property type="molecule type" value="Genomic_DNA"/>
</dbReference>
<dbReference type="InterPro" id="IPR010342">
    <property type="entry name" value="DUF938"/>
</dbReference>
<dbReference type="PANTHER" id="PTHR20974:SF0">
    <property type="entry name" value="UPF0585 PROTEIN CG18661"/>
    <property type="match status" value="1"/>
</dbReference>
<dbReference type="Pfam" id="PF06080">
    <property type="entry name" value="DUF938"/>
    <property type="match status" value="1"/>
</dbReference>
<dbReference type="SUPFAM" id="SSF53335">
    <property type="entry name" value="S-adenosyl-L-methionine-dependent methyltransferases"/>
    <property type="match status" value="1"/>
</dbReference>
<dbReference type="AlphaFoldDB" id="A0A7R6PFF6"/>
<evidence type="ECO:0008006" key="3">
    <source>
        <dbReference type="Google" id="ProtNLM"/>
    </source>
</evidence>
<name>A0A7R6PFF6_9GAMM</name>
<keyword evidence="2" id="KW-1185">Reference proteome</keyword>
<organism evidence="1 2">
    <name type="scientific">Neptunomonas japonica JAMM 1380</name>
    <dbReference type="NCBI Taxonomy" id="1441457"/>
    <lineage>
        <taxon>Bacteria</taxon>
        <taxon>Pseudomonadati</taxon>
        <taxon>Pseudomonadota</taxon>
        <taxon>Gammaproteobacteria</taxon>
        <taxon>Oceanospirillales</taxon>
        <taxon>Oceanospirillaceae</taxon>
        <taxon>Neptunomonas</taxon>
    </lineage>
</organism>
<proteinExistence type="predicted"/>
<reference evidence="1 2" key="1">
    <citation type="journal article" date="2008" name="Int. J. Syst. Evol. Microbiol.">
        <title>Neptunomonas japonica sp. nov., an Osedax japonicus symbiont-like bacterium isolated from sediment adjacent to sperm whale carcasses off Kagoshima, Japan.</title>
        <authorList>
            <person name="Miyazaki M."/>
            <person name="Nogi Y."/>
            <person name="Fujiwara Y."/>
            <person name="Kawato M."/>
            <person name="Kubokawa K."/>
            <person name="Horikoshi K."/>
        </authorList>
    </citation>
    <scope>NUCLEOTIDE SEQUENCE [LARGE SCALE GENOMIC DNA]</scope>
    <source>
        <strain evidence="1 2">JAMM 1380</strain>
    </source>
</reference>
<sequence>MLNYSEACERNKQSILEKLSTYLAYRKTILEVGSGSGQHALFLSSHHQHLTWQPSDQERYLDALQINIEQYASQGVLSPIELNVNSVWPNALYDGVYTANTLHIMSWEEVQLFFKGIGTLIEKGGYLFVYGPFRYNDTYTSASNAQFDQWLKDRDPASGIREFEAVNTLAHEQGLSLVEDCLMPANNQLLIWQR</sequence>